<dbReference type="EMBL" id="FNGH01000008">
    <property type="protein sequence ID" value="SDL96838.1"/>
    <property type="molecule type" value="Genomic_DNA"/>
</dbReference>
<dbReference type="RefSeq" id="WP_089658647.1">
    <property type="nucleotide sequence ID" value="NZ_FNGH01000008.1"/>
</dbReference>
<gene>
    <name evidence="11" type="ORF">SAMN05192555_10870</name>
</gene>
<comment type="subunit">
    <text evidence="9">The complex comprises the extracytoplasmic solute receptor protein and the two transmembrane proteins.</text>
</comment>
<name>A0A1G9PDK4_9GAMM</name>
<evidence type="ECO:0000256" key="1">
    <source>
        <dbReference type="ARBA" id="ARBA00004429"/>
    </source>
</evidence>
<evidence type="ECO:0000256" key="3">
    <source>
        <dbReference type="ARBA" id="ARBA00022475"/>
    </source>
</evidence>
<reference evidence="12" key="1">
    <citation type="submission" date="2016-10" db="EMBL/GenBank/DDBJ databases">
        <authorList>
            <person name="Varghese N."/>
            <person name="Submissions S."/>
        </authorList>
    </citation>
    <scope>NUCLEOTIDE SEQUENCE [LARGE SCALE GENOMIC DNA]</scope>
    <source>
        <strain evidence="12">AAP</strain>
    </source>
</reference>
<comment type="similarity">
    <text evidence="8 9">Belongs to the TRAP transporter small permease family.</text>
</comment>
<dbReference type="PANTHER" id="PTHR35011">
    <property type="entry name" value="2,3-DIKETO-L-GULONATE TRAP TRANSPORTER SMALL PERMEASE PROTEIN YIAM"/>
    <property type="match status" value="1"/>
</dbReference>
<organism evidence="11 12">
    <name type="scientific">Franzmannia pantelleriensis</name>
    <dbReference type="NCBI Taxonomy" id="48727"/>
    <lineage>
        <taxon>Bacteria</taxon>
        <taxon>Pseudomonadati</taxon>
        <taxon>Pseudomonadota</taxon>
        <taxon>Gammaproteobacteria</taxon>
        <taxon>Oceanospirillales</taxon>
        <taxon>Halomonadaceae</taxon>
        <taxon>Franzmannia</taxon>
    </lineage>
</organism>
<comment type="function">
    <text evidence="9">Part of the tripartite ATP-independent periplasmic (TRAP) transport system.</text>
</comment>
<dbReference type="AlphaFoldDB" id="A0A1G9PDK4"/>
<evidence type="ECO:0000256" key="4">
    <source>
        <dbReference type="ARBA" id="ARBA00022519"/>
    </source>
</evidence>
<dbReference type="InterPro" id="IPR055348">
    <property type="entry name" value="DctQ"/>
</dbReference>
<protein>
    <recommendedName>
        <fullName evidence="9">TRAP transporter small permease protein</fullName>
    </recommendedName>
</protein>
<feature type="transmembrane region" description="Helical" evidence="9">
    <location>
        <begin position="91"/>
        <end position="112"/>
    </location>
</feature>
<dbReference type="STRING" id="48727.SAMN05192555_10870"/>
<keyword evidence="3" id="KW-1003">Cell membrane</keyword>
<dbReference type="Pfam" id="PF04290">
    <property type="entry name" value="DctQ"/>
    <property type="match status" value="1"/>
</dbReference>
<keyword evidence="2 9" id="KW-0813">Transport</keyword>
<evidence type="ECO:0000256" key="7">
    <source>
        <dbReference type="ARBA" id="ARBA00023136"/>
    </source>
</evidence>
<dbReference type="GO" id="GO:0005886">
    <property type="term" value="C:plasma membrane"/>
    <property type="evidence" value="ECO:0007669"/>
    <property type="project" value="UniProtKB-SubCell"/>
</dbReference>
<feature type="transmembrane region" description="Helical" evidence="9">
    <location>
        <begin position="132"/>
        <end position="153"/>
    </location>
</feature>
<keyword evidence="5 9" id="KW-0812">Transmembrane</keyword>
<keyword evidence="7 9" id="KW-0472">Membrane</keyword>
<evidence type="ECO:0000256" key="8">
    <source>
        <dbReference type="ARBA" id="ARBA00038436"/>
    </source>
</evidence>
<evidence type="ECO:0000313" key="11">
    <source>
        <dbReference type="EMBL" id="SDL96838.1"/>
    </source>
</evidence>
<dbReference type="PANTHER" id="PTHR35011:SF11">
    <property type="entry name" value="TRAP TRANSPORTER SMALL PERMEASE PROTEIN"/>
    <property type="match status" value="1"/>
</dbReference>
<evidence type="ECO:0000256" key="5">
    <source>
        <dbReference type="ARBA" id="ARBA00022692"/>
    </source>
</evidence>
<evidence type="ECO:0000256" key="2">
    <source>
        <dbReference type="ARBA" id="ARBA00022448"/>
    </source>
</evidence>
<evidence type="ECO:0000259" key="10">
    <source>
        <dbReference type="Pfam" id="PF04290"/>
    </source>
</evidence>
<feature type="domain" description="Tripartite ATP-independent periplasmic transporters DctQ component" evidence="10">
    <location>
        <begin position="29"/>
        <end position="156"/>
    </location>
</feature>
<dbReference type="OrthoDB" id="9791324at2"/>
<sequence>MTPSVFTLVDRWVLRLLDTLVILLAGLLLVLLNYAVFSRFVLNSSVSWGEELPANLLAVLTFIGAAYLTKINEHLGFDSVLRLMPMLWQRIVLSINHAFMLAFAVAILYYGTLASLGFHGRSLISIDLPLALFRWAMPVGFALIAVISAWRLLGLVSGRVHPTDLYPETD</sequence>
<feature type="transmembrane region" description="Helical" evidence="9">
    <location>
        <begin position="12"/>
        <end position="32"/>
    </location>
</feature>
<comment type="subcellular location">
    <subcellularLocation>
        <location evidence="1 9">Cell inner membrane</location>
        <topology evidence="1 9">Multi-pass membrane protein</topology>
    </subcellularLocation>
</comment>
<dbReference type="InterPro" id="IPR007387">
    <property type="entry name" value="TRAP_DctQ"/>
</dbReference>
<evidence type="ECO:0000256" key="6">
    <source>
        <dbReference type="ARBA" id="ARBA00022989"/>
    </source>
</evidence>
<evidence type="ECO:0000313" key="12">
    <source>
        <dbReference type="Proteomes" id="UP000199107"/>
    </source>
</evidence>
<keyword evidence="6 9" id="KW-1133">Transmembrane helix</keyword>
<dbReference type="Proteomes" id="UP000199107">
    <property type="component" value="Unassembled WGS sequence"/>
</dbReference>
<feature type="transmembrane region" description="Helical" evidence="9">
    <location>
        <begin position="52"/>
        <end position="70"/>
    </location>
</feature>
<proteinExistence type="inferred from homology"/>
<evidence type="ECO:0000256" key="9">
    <source>
        <dbReference type="RuleBase" id="RU369079"/>
    </source>
</evidence>
<dbReference type="GO" id="GO:0015740">
    <property type="term" value="P:C4-dicarboxylate transport"/>
    <property type="evidence" value="ECO:0007669"/>
    <property type="project" value="TreeGrafter"/>
</dbReference>
<keyword evidence="4 9" id="KW-0997">Cell inner membrane</keyword>
<keyword evidence="12" id="KW-1185">Reference proteome</keyword>
<dbReference type="GO" id="GO:0022857">
    <property type="term" value="F:transmembrane transporter activity"/>
    <property type="evidence" value="ECO:0007669"/>
    <property type="project" value="UniProtKB-UniRule"/>
</dbReference>
<accession>A0A1G9PDK4</accession>